<dbReference type="AlphaFoldDB" id="A0A9K3KQ45"/>
<comment type="caution">
    <text evidence="2">The sequence shown here is derived from an EMBL/GenBank/DDBJ whole genome shotgun (WGS) entry which is preliminary data.</text>
</comment>
<reference evidence="2" key="1">
    <citation type="journal article" date="2021" name="Sci. Rep.">
        <title>Diploid genomic architecture of Nitzschia inconspicua, an elite biomass production diatom.</title>
        <authorList>
            <person name="Oliver A."/>
            <person name="Podell S."/>
            <person name="Pinowska A."/>
            <person name="Traller J.C."/>
            <person name="Smith S.R."/>
            <person name="McClure R."/>
            <person name="Beliaev A."/>
            <person name="Bohutskyi P."/>
            <person name="Hill E.A."/>
            <person name="Rabines A."/>
            <person name="Zheng H."/>
            <person name="Allen L.Z."/>
            <person name="Kuo A."/>
            <person name="Grigoriev I.V."/>
            <person name="Allen A.E."/>
            <person name="Hazlebeck D."/>
            <person name="Allen E.E."/>
        </authorList>
    </citation>
    <scope>NUCLEOTIDE SEQUENCE</scope>
    <source>
        <strain evidence="2">Hildebrandi</strain>
    </source>
</reference>
<reference evidence="2" key="2">
    <citation type="submission" date="2021-04" db="EMBL/GenBank/DDBJ databases">
        <authorList>
            <person name="Podell S."/>
        </authorList>
    </citation>
    <scope>NUCLEOTIDE SEQUENCE</scope>
    <source>
        <strain evidence="2">Hildebrandi</strain>
    </source>
</reference>
<gene>
    <name evidence="2" type="ORF">IV203_016544</name>
</gene>
<sequence length="273" mass="30374">MSENSTEDIQLYLNMLERLRKESFNQTTNKALASHPYLVAAKEGTLTMAQRRAFVGEQYAIQYSDACSFAKLAGHDHFHPATLLTASVPKPPPPTTTTTTTTIGTNKVGNNNNHEDDLFQFLLGGEVYASKLLLVHAQSVGFDTEEAIQGYPITARAQAYPSYWARLALTKQRGAGAAACAVNFPAWGNMCAEIALALKTRPEYGYRNSIDGNEDRQSSLAFIDFFATPIDNLDTMAATIMMQERTTYEDLVTVVRLLQQYEVMFWDAIYDAR</sequence>
<feature type="region of interest" description="Disordered" evidence="1">
    <location>
        <begin position="84"/>
        <end position="110"/>
    </location>
</feature>
<name>A0A9K3KQ45_9STRA</name>
<evidence type="ECO:0000313" key="2">
    <source>
        <dbReference type="EMBL" id="KAG7347839.1"/>
    </source>
</evidence>
<dbReference type="Proteomes" id="UP000693970">
    <property type="component" value="Unassembled WGS sequence"/>
</dbReference>
<evidence type="ECO:0000256" key="1">
    <source>
        <dbReference type="SAM" id="MobiDB-lite"/>
    </source>
</evidence>
<accession>A0A9K3KQ45</accession>
<proteinExistence type="predicted"/>
<protein>
    <submittedName>
        <fullName evidence="2">TENA/THI-4/PQQC family protein</fullName>
    </submittedName>
</protein>
<organism evidence="2 3">
    <name type="scientific">Nitzschia inconspicua</name>
    <dbReference type="NCBI Taxonomy" id="303405"/>
    <lineage>
        <taxon>Eukaryota</taxon>
        <taxon>Sar</taxon>
        <taxon>Stramenopiles</taxon>
        <taxon>Ochrophyta</taxon>
        <taxon>Bacillariophyta</taxon>
        <taxon>Bacillariophyceae</taxon>
        <taxon>Bacillariophycidae</taxon>
        <taxon>Bacillariales</taxon>
        <taxon>Bacillariaceae</taxon>
        <taxon>Nitzschia</taxon>
    </lineage>
</organism>
<dbReference type="OrthoDB" id="5965093at2759"/>
<dbReference type="EMBL" id="JAGRRH010000020">
    <property type="protein sequence ID" value="KAG7347839.1"/>
    <property type="molecule type" value="Genomic_DNA"/>
</dbReference>
<evidence type="ECO:0000313" key="3">
    <source>
        <dbReference type="Proteomes" id="UP000693970"/>
    </source>
</evidence>
<keyword evidence="3" id="KW-1185">Reference proteome</keyword>